<evidence type="ECO:0000313" key="4">
    <source>
        <dbReference type="Proteomes" id="UP000246569"/>
    </source>
</evidence>
<dbReference type="Pfam" id="PF07578">
    <property type="entry name" value="LAB_N"/>
    <property type="match status" value="2"/>
</dbReference>
<evidence type="ECO:0000256" key="1">
    <source>
        <dbReference type="SAM" id="Phobius"/>
    </source>
</evidence>
<dbReference type="RefSeq" id="WP_110020181.1">
    <property type="nucleotide sequence ID" value="NZ_QGTJ01000013.1"/>
</dbReference>
<name>A0A317MRH0_9GAMM</name>
<keyword evidence="1" id="KW-1133">Transmembrane helix</keyword>
<dbReference type="Gene3D" id="1.20.1280.290">
    <property type="match status" value="1"/>
</dbReference>
<dbReference type="AlphaFoldDB" id="A0A317MRH0"/>
<feature type="transmembrane region" description="Helical" evidence="1">
    <location>
        <begin position="161"/>
        <end position="178"/>
    </location>
</feature>
<feature type="transmembrane region" description="Helical" evidence="1">
    <location>
        <begin position="37"/>
        <end position="57"/>
    </location>
</feature>
<dbReference type="Proteomes" id="UP000246569">
    <property type="component" value="Unassembled WGS sequence"/>
</dbReference>
<feature type="domain" description="Lipid A biosynthesis N-terminal" evidence="2">
    <location>
        <begin position="131"/>
        <end position="202"/>
    </location>
</feature>
<keyword evidence="4" id="KW-1185">Reference proteome</keyword>
<feature type="domain" description="Lipid A biosynthesis N-terminal" evidence="2">
    <location>
        <begin position="11"/>
        <end position="82"/>
    </location>
</feature>
<protein>
    <submittedName>
        <fullName evidence="3">Lipid-A-disaccharide synthase-like uncharacterized protein</fullName>
    </submittedName>
</protein>
<keyword evidence="1" id="KW-0812">Transmembrane</keyword>
<evidence type="ECO:0000259" key="2">
    <source>
        <dbReference type="SMART" id="SM01259"/>
    </source>
</evidence>
<sequence>MNKLDPIWTVVGLIAQGAFSARFLVQWILSERARKSLMPIHFWYFSILGSALLLAYATHQRDLVISLGQMAGLAIYLRNLELIHRHERGHAALFLWPWLTLTALAVAAGWASTPVPVVHAITEADPLWTVIGMVGQVLFTGRFVVQLYFSERAGQPVNPIHFWYLSMSGSALLLAYAISQRDPVIILGQTFGVVVYVRNLRLIRKQARRERRAAERAESSSRAAS</sequence>
<accession>A0A317MRH0</accession>
<dbReference type="EMBL" id="QGTJ01000013">
    <property type="protein sequence ID" value="PWV58921.1"/>
    <property type="molecule type" value="Genomic_DNA"/>
</dbReference>
<dbReference type="GO" id="GO:0009245">
    <property type="term" value="P:lipid A biosynthetic process"/>
    <property type="evidence" value="ECO:0007669"/>
    <property type="project" value="InterPro"/>
</dbReference>
<feature type="transmembrane region" description="Helical" evidence="1">
    <location>
        <begin position="92"/>
        <end position="112"/>
    </location>
</feature>
<evidence type="ECO:0000313" key="3">
    <source>
        <dbReference type="EMBL" id="PWV58921.1"/>
    </source>
</evidence>
<dbReference type="GO" id="GO:0016020">
    <property type="term" value="C:membrane"/>
    <property type="evidence" value="ECO:0007669"/>
    <property type="project" value="GOC"/>
</dbReference>
<dbReference type="SMART" id="SM01259">
    <property type="entry name" value="LAB_N"/>
    <property type="match status" value="2"/>
</dbReference>
<reference evidence="3 4" key="1">
    <citation type="submission" date="2018-05" db="EMBL/GenBank/DDBJ databases">
        <title>Genomic Encyclopedia of Type Strains, Phase IV (KMG-IV): sequencing the most valuable type-strain genomes for metagenomic binning, comparative biology and taxonomic classification.</title>
        <authorList>
            <person name="Goeker M."/>
        </authorList>
    </citation>
    <scope>NUCLEOTIDE SEQUENCE [LARGE SCALE GENOMIC DNA]</scope>
    <source>
        <strain evidence="3 4">DSM 23606</strain>
    </source>
</reference>
<gene>
    <name evidence="3" type="ORF">C7443_113102</name>
</gene>
<dbReference type="InterPro" id="IPR011499">
    <property type="entry name" value="Lipid_A_biosynth_N"/>
</dbReference>
<proteinExistence type="predicted"/>
<dbReference type="OrthoDB" id="9793186at2"/>
<feature type="transmembrane region" description="Helical" evidence="1">
    <location>
        <begin position="6"/>
        <end position="25"/>
    </location>
</feature>
<feature type="transmembrane region" description="Helical" evidence="1">
    <location>
        <begin position="184"/>
        <end position="203"/>
    </location>
</feature>
<feature type="transmembrane region" description="Helical" evidence="1">
    <location>
        <begin position="127"/>
        <end position="149"/>
    </location>
</feature>
<comment type="caution">
    <text evidence="3">The sequence shown here is derived from an EMBL/GenBank/DDBJ whole genome shotgun (WGS) entry which is preliminary data.</text>
</comment>
<keyword evidence="1" id="KW-0472">Membrane</keyword>
<organism evidence="3 4">
    <name type="scientific">Plasticicumulans acidivorans</name>
    <dbReference type="NCBI Taxonomy" id="886464"/>
    <lineage>
        <taxon>Bacteria</taxon>
        <taxon>Pseudomonadati</taxon>
        <taxon>Pseudomonadota</taxon>
        <taxon>Gammaproteobacteria</taxon>
        <taxon>Candidatus Competibacteraceae</taxon>
        <taxon>Plasticicumulans</taxon>
    </lineage>
</organism>
<dbReference type="GO" id="GO:0008915">
    <property type="term" value="F:lipid-A-disaccharide synthase activity"/>
    <property type="evidence" value="ECO:0007669"/>
    <property type="project" value="InterPro"/>
</dbReference>